<proteinExistence type="predicted"/>
<organism evidence="1 2">
    <name type="scientific">Lecanicillium saksenae</name>
    <dbReference type="NCBI Taxonomy" id="468837"/>
    <lineage>
        <taxon>Eukaryota</taxon>
        <taxon>Fungi</taxon>
        <taxon>Dikarya</taxon>
        <taxon>Ascomycota</taxon>
        <taxon>Pezizomycotina</taxon>
        <taxon>Sordariomycetes</taxon>
        <taxon>Hypocreomycetidae</taxon>
        <taxon>Hypocreales</taxon>
        <taxon>Cordycipitaceae</taxon>
        <taxon>Lecanicillium</taxon>
    </lineage>
</organism>
<protein>
    <submittedName>
        <fullName evidence="1">Uncharacterized protein</fullName>
    </submittedName>
</protein>
<dbReference type="EMBL" id="JANAKD010000702">
    <property type="protein sequence ID" value="KAJ3490128.1"/>
    <property type="molecule type" value="Genomic_DNA"/>
</dbReference>
<dbReference type="Proteomes" id="UP001148737">
    <property type="component" value="Unassembled WGS sequence"/>
</dbReference>
<evidence type="ECO:0000313" key="2">
    <source>
        <dbReference type="Proteomes" id="UP001148737"/>
    </source>
</evidence>
<accession>A0ACC1QUH3</accession>
<name>A0ACC1QUH3_9HYPO</name>
<reference evidence="1" key="1">
    <citation type="submission" date="2022-07" db="EMBL/GenBank/DDBJ databases">
        <title>Genome Sequence of Lecanicillium saksenae.</title>
        <authorList>
            <person name="Buettner E."/>
        </authorList>
    </citation>
    <scope>NUCLEOTIDE SEQUENCE</scope>
    <source>
        <strain evidence="1">VT-O1</strain>
    </source>
</reference>
<sequence>MLPRKDTQKAMQPPVFYSSEPSPPPKLHSFCRKFSTANLASYRTCCAMATSSSQSGATMRGSMWPFSAISLNRGHICFSSLLTPLSRYTGSGGAPPSCSAVVGLMVVPLRAR</sequence>
<comment type="caution">
    <text evidence="1">The sequence shown here is derived from an EMBL/GenBank/DDBJ whole genome shotgun (WGS) entry which is preliminary data.</text>
</comment>
<gene>
    <name evidence="1" type="ORF">NLG97_g5849</name>
</gene>
<keyword evidence="2" id="KW-1185">Reference proteome</keyword>
<evidence type="ECO:0000313" key="1">
    <source>
        <dbReference type="EMBL" id="KAJ3490128.1"/>
    </source>
</evidence>